<keyword evidence="1" id="KW-0812">Transmembrane</keyword>
<organism evidence="2 3">
    <name type="scientific">Georgenia halotolerans</name>
    <dbReference type="NCBI Taxonomy" id="3028317"/>
    <lineage>
        <taxon>Bacteria</taxon>
        <taxon>Bacillati</taxon>
        <taxon>Actinomycetota</taxon>
        <taxon>Actinomycetes</taxon>
        <taxon>Micrococcales</taxon>
        <taxon>Bogoriellaceae</taxon>
        <taxon>Georgenia</taxon>
    </lineage>
</organism>
<feature type="transmembrane region" description="Helical" evidence="1">
    <location>
        <begin position="48"/>
        <end position="66"/>
    </location>
</feature>
<gene>
    <name evidence="2" type="ORF">PU560_10865</name>
</gene>
<comment type="caution">
    <text evidence="2">The sequence shown here is derived from an EMBL/GenBank/DDBJ whole genome shotgun (WGS) entry which is preliminary data.</text>
</comment>
<dbReference type="Proteomes" id="UP001165561">
    <property type="component" value="Unassembled WGS sequence"/>
</dbReference>
<protein>
    <recommendedName>
        <fullName evidence="4">Tryptophan-rich sensory protein</fullName>
    </recommendedName>
</protein>
<keyword evidence="1" id="KW-0472">Membrane</keyword>
<evidence type="ECO:0000313" key="2">
    <source>
        <dbReference type="EMBL" id="MDD9206963.1"/>
    </source>
</evidence>
<evidence type="ECO:0000256" key="1">
    <source>
        <dbReference type="SAM" id="Phobius"/>
    </source>
</evidence>
<keyword evidence="3" id="KW-1185">Reference proteome</keyword>
<name>A0ABT5TY12_9MICO</name>
<keyword evidence="1" id="KW-1133">Transmembrane helix</keyword>
<evidence type="ECO:0000313" key="3">
    <source>
        <dbReference type="Proteomes" id="UP001165561"/>
    </source>
</evidence>
<feature type="transmembrane region" description="Helical" evidence="1">
    <location>
        <begin position="22"/>
        <end position="41"/>
    </location>
</feature>
<accession>A0ABT5TY12</accession>
<sequence>MVYTGLGAYTVWQWTDRDDPRSLGWLVTATLLLNAAWIRVIQAGWVGGGRLGAGAALVWGLIWTAVARTTGDLQSTPVAVAARIAAAVVLLATLAFRVRAVRAASA</sequence>
<evidence type="ECO:0008006" key="4">
    <source>
        <dbReference type="Google" id="ProtNLM"/>
    </source>
</evidence>
<proteinExistence type="predicted"/>
<feature type="transmembrane region" description="Helical" evidence="1">
    <location>
        <begin position="78"/>
        <end position="96"/>
    </location>
</feature>
<dbReference type="EMBL" id="JARACI010001015">
    <property type="protein sequence ID" value="MDD9206963.1"/>
    <property type="molecule type" value="Genomic_DNA"/>
</dbReference>
<reference evidence="2" key="1">
    <citation type="submission" date="2023-02" db="EMBL/GenBank/DDBJ databases">
        <title>Georgenia sp.10Sc9-8, isolated from a soil sample collected from the Taklamakan desert.</title>
        <authorList>
            <person name="Liu S."/>
        </authorList>
    </citation>
    <scope>NUCLEOTIDE SEQUENCE</scope>
    <source>
        <strain evidence="2">10Sc9-8</strain>
    </source>
</reference>